<name>A0A232LUH5_9EURO</name>
<dbReference type="InterPro" id="IPR011333">
    <property type="entry name" value="SKP1/BTB/POZ_sf"/>
</dbReference>
<dbReference type="EMBL" id="NPHW01004540">
    <property type="protein sequence ID" value="OXV07803.1"/>
    <property type="molecule type" value="Genomic_DNA"/>
</dbReference>
<accession>A0A232LUH5</accession>
<proteinExistence type="predicted"/>
<dbReference type="PANTHER" id="PTHR47843">
    <property type="entry name" value="BTB DOMAIN-CONTAINING PROTEIN-RELATED"/>
    <property type="match status" value="1"/>
</dbReference>
<reference evidence="1 2" key="1">
    <citation type="journal article" date="2015" name="Environ. Microbiol.">
        <title>Metagenome sequence of Elaphomyces granulatus from sporocarp tissue reveals Ascomycota ectomycorrhizal fingerprints of genome expansion and a Proteobacteria-rich microbiome.</title>
        <authorList>
            <person name="Quandt C.A."/>
            <person name="Kohler A."/>
            <person name="Hesse C.N."/>
            <person name="Sharpton T.J."/>
            <person name="Martin F."/>
            <person name="Spatafora J.W."/>
        </authorList>
    </citation>
    <scope>NUCLEOTIDE SEQUENCE [LARGE SCALE GENOMIC DNA]</scope>
    <source>
        <strain evidence="1 2">OSC145934</strain>
    </source>
</reference>
<sequence>MFAKAPKAPKNAFATVLTAGLGPLLSSGKYSDLTVHCEDNAWKEAKSGEIKLAGDEPLVVEAMLQALYDGDYVGIEEKEEFLENPLVFHAKVYAIGEKYDIAPLKDLAQTKTENILTLEWTPTYFFAAVNEVYQSTIPKDRGLRDIYAQVATAQGPKLFANKEFEEVMDQNGQFWKDFAKGLNE</sequence>
<keyword evidence="2" id="KW-1185">Reference proteome</keyword>
<evidence type="ECO:0000313" key="1">
    <source>
        <dbReference type="EMBL" id="OXV07803.1"/>
    </source>
</evidence>
<evidence type="ECO:0000313" key="2">
    <source>
        <dbReference type="Proteomes" id="UP000243515"/>
    </source>
</evidence>
<feature type="non-terminal residue" evidence="1">
    <location>
        <position position="184"/>
    </location>
</feature>
<gene>
    <name evidence="1" type="ORF">Egran_04433</name>
</gene>
<dbReference type="PANTHER" id="PTHR47843:SF5">
    <property type="entry name" value="BTB_POZ DOMAIN PROTEIN"/>
    <property type="match status" value="1"/>
</dbReference>
<dbReference type="AlphaFoldDB" id="A0A232LUH5"/>
<dbReference type="Proteomes" id="UP000243515">
    <property type="component" value="Unassembled WGS sequence"/>
</dbReference>
<protein>
    <submittedName>
        <fullName evidence="1">Uncharacterized protein</fullName>
    </submittedName>
</protein>
<comment type="caution">
    <text evidence="1">The sequence shown here is derived from an EMBL/GenBank/DDBJ whole genome shotgun (WGS) entry which is preliminary data.</text>
</comment>
<organism evidence="1 2">
    <name type="scientific">Elaphomyces granulatus</name>
    <dbReference type="NCBI Taxonomy" id="519963"/>
    <lineage>
        <taxon>Eukaryota</taxon>
        <taxon>Fungi</taxon>
        <taxon>Dikarya</taxon>
        <taxon>Ascomycota</taxon>
        <taxon>Pezizomycotina</taxon>
        <taxon>Eurotiomycetes</taxon>
        <taxon>Eurotiomycetidae</taxon>
        <taxon>Eurotiales</taxon>
        <taxon>Elaphomycetaceae</taxon>
        <taxon>Elaphomyces</taxon>
    </lineage>
</organism>
<dbReference type="OrthoDB" id="6359816at2759"/>
<dbReference type="Gene3D" id="3.30.710.10">
    <property type="entry name" value="Potassium Channel Kv1.1, Chain A"/>
    <property type="match status" value="1"/>
</dbReference>